<dbReference type="InterPro" id="IPR036390">
    <property type="entry name" value="WH_DNA-bd_sf"/>
</dbReference>
<evidence type="ECO:0000259" key="2">
    <source>
        <dbReference type="Pfam" id="PF12802"/>
    </source>
</evidence>
<dbReference type="PROSITE" id="PS01125">
    <property type="entry name" value="ROK"/>
    <property type="match status" value="1"/>
</dbReference>
<comment type="caution">
    <text evidence="3">The sequence shown here is derived from an EMBL/GenBank/DDBJ whole genome shotgun (WGS) entry which is preliminary data.</text>
</comment>
<dbReference type="SUPFAM" id="SSF53067">
    <property type="entry name" value="Actin-like ATPase domain"/>
    <property type="match status" value="1"/>
</dbReference>
<comment type="similarity">
    <text evidence="1">Belongs to the ROK (NagC/XylR) family.</text>
</comment>
<dbReference type="InterPro" id="IPR043129">
    <property type="entry name" value="ATPase_NBD"/>
</dbReference>
<evidence type="ECO:0000313" key="3">
    <source>
        <dbReference type="EMBL" id="KAA0973297.1"/>
    </source>
</evidence>
<gene>
    <name evidence="3" type="ORF">FQ154_18895</name>
</gene>
<feature type="domain" description="HTH marR-type" evidence="2">
    <location>
        <begin position="27"/>
        <end position="77"/>
    </location>
</feature>
<dbReference type="InterPro" id="IPR049874">
    <property type="entry name" value="ROK_cs"/>
</dbReference>
<reference evidence="3 4" key="1">
    <citation type="submission" date="2019-07" db="EMBL/GenBank/DDBJ databases">
        <title>Analysis of the biochemical properties, biological activity and biotechnological potential of siderophores and biosurfactants produced by Antarctic psychrotolerant bacteria.</title>
        <authorList>
            <person name="Styczynski M."/>
            <person name="Krucon T."/>
            <person name="Decewicz P."/>
            <person name="Dziewit L."/>
        </authorList>
    </citation>
    <scope>NUCLEOTIDE SEQUENCE [LARGE SCALE GENOMIC DNA]</scope>
    <source>
        <strain evidence="3 4">ANT_H27</strain>
    </source>
</reference>
<dbReference type="Pfam" id="PF12802">
    <property type="entry name" value="MarR_2"/>
    <property type="match status" value="1"/>
</dbReference>
<accession>A0A5B0E2K6</accession>
<dbReference type="RefSeq" id="WP_149620925.1">
    <property type="nucleotide sequence ID" value="NZ_JBITUG010000015.1"/>
</dbReference>
<dbReference type="Gene3D" id="1.10.10.10">
    <property type="entry name" value="Winged helix-like DNA-binding domain superfamily/Winged helix DNA-binding domain"/>
    <property type="match status" value="1"/>
</dbReference>
<dbReference type="Proteomes" id="UP000323856">
    <property type="component" value="Unassembled WGS sequence"/>
</dbReference>
<dbReference type="GO" id="GO:0003700">
    <property type="term" value="F:DNA-binding transcription factor activity"/>
    <property type="evidence" value="ECO:0007669"/>
    <property type="project" value="InterPro"/>
</dbReference>
<dbReference type="Gene3D" id="3.30.420.40">
    <property type="match status" value="2"/>
</dbReference>
<dbReference type="Pfam" id="PF00480">
    <property type="entry name" value="ROK"/>
    <property type="match status" value="1"/>
</dbReference>
<dbReference type="OrthoDB" id="3189808at2"/>
<dbReference type="PANTHER" id="PTHR18964">
    <property type="entry name" value="ROK (REPRESSOR, ORF, KINASE) FAMILY"/>
    <property type="match status" value="1"/>
</dbReference>
<organism evidence="3 4">
    <name type="scientific">Paeniglutamicibacter gangotriensis</name>
    <dbReference type="NCBI Taxonomy" id="254787"/>
    <lineage>
        <taxon>Bacteria</taxon>
        <taxon>Bacillati</taxon>
        <taxon>Actinomycetota</taxon>
        <taxon>Actinomycetes</taxon>
        <taxon>Micrococcales</taxon>
        <taxon>Micrococcaceae</taxon>
        <taxon>Paeniglutamicibacter</taxon>
    </lineage>
</organism>
<proteinExistence type="inferred from homology"/>
<dbReference type="SUPFAM" id="SSF46785">
    <property type="entry name" value="Winged helix' DNA-binding domain"/>
    <property type="match status" value="1"/>
</dbReference>
<dbReference type="InterPro" id="IPR000600">
    <property type="entry name" value="ROK"/>
</dbReference>
<dbReference type="PANTHER" id="PTHR18964:SF173">
    <property type="entry name" value="GLUCOKINASE"/>
    <property type="match status" value="1"/>
</dbReference>
<evidence type="ECO:0000256" key="1">
    <source>
        <dbReference type="ARBA" id="ARBA00006479"/>
    </source>
</evidence>
<dbReference type="InterPro" id="IPR000835">
    <property type="entry name" value="HTH_MarR-typ"/>
</dbReference>
<sequence length="404" mass="42319">MTDATRANPASPKPGSQSALRKLNEQRVVDTLGAHGTLTQAELARVTGLSTATISNIVKSLAAEKRVETTSVTSSGRRALGVSLLDVADVAAGIDFGRSHVRVVLANPGFRLIDESSEPLPIGHRVEDSIAIAARMLTEACRRTGTDQHRLLGAGIGVPGPIDHRTTMVINGAILPEWVGIDISAQLHSALGVPVIIDNDSNLGALAQITWGEHQTCTNLCFLKIGSGIGSGLILNGSLYYGHLGITGEIGHSTIFDQGLICRCGNRGCLETVASTAIMTEMLSHAEGKPVSVEDIIERALAGDWATLRIIDDAGVAVGHALANVANMINPEAMVIGGPLAPLGELLLEPIRRGLNRHAIPAVGEGTSLHMSMLGDRAEALGAVALVLRQDGANHRQPQRKTTS</sequence>
<dbReference type="InterPro" id="IPR036388">
    <property type="entry name" value="WH-like_DNA-bd_sf"/>
</dbReference>
<dbReference type="AlphaFoldDB" id="A0A5B0E2K6"/>
<dbReference type="CDD" id="cd24076">
    <property type="entry name" value="ASKHA_ATPase_ROK_BsXylR-like"/>
    <property type="match status" value="1"/>
</dbReference>
<protein>
    <submittedName>
        <fullName evidence="3">ROK family transcriptional regulator</fullName>
    </submittedName>
</protein>
<dbReference type="EMBL" id="VOBL01000030">
    <property type="protein sequence ID" value="KAA0973297.1"/>
    <property type="molecule type" value="Genomic_DNA"/>
</dbReference>
<name>A0A5B0E2K6_9MICC</name>
<evidence type="ECO:0000313" key="4">
    <source>
        <dbReference type="Proteomes" id="UP000323856"/>
    </source>
</evidence>